<dbReference type="InterPro" id="IPR046947">
    <property type="entry name" value="LytR-like"/>
</dbReference>
<dbReference type="GO" id="GO:0003677">
    <property type="term" value="F:DNA binding"/>
    <property type="evidence" value="ECO:0007669"/>
    <property type="project" value="InterPro"/>
</dbReference>
<dbReference type="EMBL" id="DVON01000122">
    <property type="protein sequence ID" value="HIV12615.1"/>
    <property type="molecule type" value="Genomic_DNA"/>
</dbReference>
<dbReference type="Proteomes" id="UP000886723">
    <property type="component" value="Unassembled WGS sequence"/>
</dbReference>
<dbReference type="Pfam" id="PF04397">
    <property type="entry name" value="LytTR"/>
    <property type="match status" value="1"/>
</dbReference>
<evidence type="ECO:0000259" key="1">
    <source>
        <dbReference type="PROSITE" id="PS50930"/>
    </source>
</evidence>
<reference evidence="2" key="2">
    <citation type="journal article" date="2021" name="PeerJ">
        <title>Extensive microbial diversity within the chicken gut microbiome revealed by metagenomics and culture.</title>
        <authorList>
            <person name="Gilroy R."/>
            <person name="Ravi A."/>
            <person name="Getino M."/>
            <person name="Pursley I."/>
            <person name="Horton D.L."/>
            <person name="Alikhan N.F."/>
            <person name="Baker D."/>
            <person name="Gharbi K."/>
            <person name="Hall N."/>
            <person name="Watson M."/>
            <person name="Adriaenssens E.M."/>
            <person name="Foster-Nyarko E."/>
            <person name="Jarju S."/>
            <person name="Secka A."/>
            <person name="Antonio M."/>
            <person name="Oren A."/>
            <person name="Chaudhuri R.R."/>
            <person name="La Ragione R."/>
            <person name="Hildebrand F."/>
            <person name="Pallen M.J."/>
        </authorList>
    </citation>
    <scope>NUCLEOTIDE SEQUENCE</scope>
    <source>
        <strain evidence="2">ChiBcec2-4451</strain>
    </source>
</reference>
<dbReference type="PANTHER" id="PTHR37299:SF1">
    <property type="entry name" value="STAGE 0 SPORULATION PROTEIN A HOMOLOG"/>
    <property type="match status" value="1"/>
</dbReference>
<dbReference type="PANTHER" id="PTHR37299">
    <property type="entry name" value="TRANSCRIPTIONAL REGULATOR-RELATED"/>
    <property type="match status" value="1"/>
</dbReference>
<feature type="domain" description="HTH LytTR-type" evidence="1">
    <location>
        <begin position="149"/>
        <end position="238"/>
    </location>
</feature>
<protein>
    <submittedName>
        <fullName evidence="2">LytTR family transcriptional regulator</fullName>
    </submittedName>
</protein>
<comment type="caution">
    <text evidence="2">The sequence shown here is derived from an EMBL/GenBank/DDBJ whole genome shotgun (WGS) entry which is preliminary data.</text>
</comment>
<reference evidence="2" key="1">
    <citation type="submission" date="2020-10" db="EMBL/GenBank/DDBJ databases">
        <authorList>
            <person name="Gilroy R."/>
        </authorList>
    </citation>
    <scope>NUCLEOTIDE SEQUENCE</scope>
    <source>
        <strain evidence="2">ChiBcec2-4451</strain>
    </source>
</reference>
<dbReference type="InterPro" id="IPR007492">
    <property type="entry name" value="LytTR_DNA-bd_dom"/>
</dbReference>
<accession>A0A9D1NTP5</accession>
<dbReference type="SMART" id="SM00850">
    <property type="entry name" value="LytTR"/>
    <property type="match status" value="1"/>
</dbReference>
<sequence>MMEMMIFSKSAAEQKWLQSYAREYAGLMTEEQWAYHCFRGAAEAEAFLDTAPLVNMACMDISGDGGIDRVLKLRRQNRQAYITLIADQSMSPVTYMRPGILAGSLLLRPLDEQQVAAVLREAFGEFAREMAPQGKKEAFVIDNREGKWVIDYGQINYFEAREKKIYLNTDTREISFYDTMENLAKRLPEVFLRCHRSFLINGQKIRRVKLGQSVVELADGSQIPISRSYRQAVKEYAV</sequence>
<dbReference type="PROSITE" id="PS50930">
    <property type="entry name" value="HTH_LYTTR"/>
    <property type="match status" value="1"/>
</dbReference>
<dbReference type="Gene3D" id="2.40.50.1020">
    <property type="entry name" value="LytTr DNA-binding domain"/>
    <property type="match status" value="1"/>
</dbReference>
<organism evidence="2 3">
    <name type="scientific">Candidatus Pullilachnospira stercoravium</name>
    <dbReference type="NCBI Taxonomy" id="2840913"/>
    <lineage>
        <taxon>Bacteria</taxon>
        <taxon>Bacillati</taxon>
        <taxon>Bacillota</taxon>
        <taxon>Clostridia</taxon>
        <taxon>Lachnospirales</taxon>
        <taxon>Lachnospiraceae</taxon>
        <taxon>Lachnospiraceae incertae sedis</taxon>
        <taxon>Candidatus Pullilachnospira</taxon>
    </lineage>
</organism>
<dbReference type="GO" id="GO:0000156">
    <property type="term" value="F:phosphorelay response regulator activity"/>
    <property type="evidence" value="ECO:0007669"/>
    <property type="project" value="InterPro"/>
</dbReference>
<gene>
    <name evidence="2" type="ORF">IAA63_05670</name>
</gene>
<name>A0A9D1NTP5_9FIRM</name>
<dbReference type="AlphaFoldDB" id="A0A9D1NTP5"/>
<evidence type="ECO:0000313" key="3">
    <source>
        <dbReference type="Proteomes" id="UP000886723"/>
    </source>
</evidence>
<evidence type="ECO:0000313" key="2">
    <source>
        <dbReference type="EMBL" id="HIV12615.1"/>
    </source>
</evidence>
<proteinExistence type="predicted"/>